<proteinExistence type="predicted"/>
<dbReference type="InterPro" id="IPR032831">
    <property type="entry name" value="LptM_cons"/>
</dbReference>
<evidence type="ECO:0000256" key="5">
    <source>
        <dbReference type="ARBA" id="ARBA00023237"/>
    </source>
</evidence>
<reference evidence="7 8" key="1">
    <citation type="journal article" date="2010" name="J. Bacteriol.">
        <title>Comparative genomic characterization of Actinobacillus pleuropneumoniae.</title>
        <authorList>
            <person name="Xu Z."/>
            <person name="Chen X."/>
            <person name="Li L."/>
            <person name="Li T."/>
            <person name="Wang S."/>
            <person name="Chen H."/>
            <person name="Zhou R."/>
        </authorList>
    </citation>
    <scope>NUCLEOTIDE SEQUENCE [LARGE SCALE GENOMIC DNA]</scope>
    <source>
        <strain evidence="7 8">Femo</strain>
    </source>
</reference>
<organism evidence="7 8">
    <name type="scientific">Actinobacillus pleuropneumoniae serovar 6 str. Femo</name>
    <dbReference type="NCBI Taxonomy" id="754256"/>
    <lineage>
        <taxon>Bacteria</taxon>
        <taxon>Pseudomonadati</taxon>
        <taxon>Pseudomonadota</taxon>
        <taxon>Gammaproteobacteria</taxon>
        <taxon>Pasteurellales</taxon>
        <taxon>Pasteurellaceae</taxon>
        <taxon>Actinobacillus</taxon>
    </lineage>
</organism>
<accession>A0A828PXG0</accession>
<evidence type="ECO:0000313" key="7">
    <source>
        <dbReference type="EMBL" id="EFM91382.1"/>
    </source>
</evidence>
<evidence type="ECO:0000256" key="6">
    <source>
        <dbReference type="ARBA" id="ARBA00023288"/>
    </source>
</evidence>
<evidence type="ECO:0000256" key="3">
    <source>
        <dbReference type="ARBA" id="ARBA00023136"/>
    </source>
</evidence>
<keyword evidence="3" id="KW-0472">Membrane</keyword>
<evidence type="ECO:0000313" key="8">
    <source>
        <dbReference type="Proteomes" id="UP000005341"/>
    </source>
</evidence>
<dbReference type="PROSITE" id="PS51257">
    <property type="entry name" value="PROKAR_LIPOPROTEIN"/>
    <property type="match status" value="1"/>
</dbReference>
<keyword evidence="6" id="KW-0449">Lipoprotein</keyword>
<dbReference type="Pfam" id="PF13627">
    <property type="entry name" value="LptM_cons"/>
    <property type="match status" value="1"/>
</dbReference>
<comment type="caution">
    <text evidence="7">The sequence shown here is derived from an EMBL/GenBank/DDBJ whole genome shotgun (WGS) entry which is preliminary data.</text>
</comment>
<dbReference type="NCBIfam" id="NF047847">
    <property type="entry name" value="SS_mature_LptM"/>
    <property type="match status" value="1"/>
</dbReference>
<dbReference type="GO" id="GO:0009279">
    <property type="term" value="C:cell outer membrane"/>
    <property type="evidence" value="ECO:0007669"/>
    <property type="project" value="UniProtKB-SubCell"/>
</dbReference>
<name>A0A828PXG0_ACTPL</name>
<keyword evidence="2" id="KW-0732">Signal</keyword>
<comment type="subcellular location">
    <subcellularLocation>
        <location evidence="1">Cell outer membrane</location>
        <topology evidence="1">Lipid-anchor</topology>
    </subcellularLocation>
</comment>
<protein>
    <recommendedName>
        <fullName evidence="9">Small periplasmic lipoprotein</fullName>
    </recommendedName>
</protein>
<keyword evidence="5" id="KW-0998">Cell outer membrane</keyword>
<dbReference type="EMBL" id="ADOG01000031">
    <property type="protein sequence ID" value="EFM91382.1"/>
    <property type="molecule type" value="Genomic_DNA"/>
</dbReference>
<sequence length="38" mass="4126">MMKKLFLAALIASFGLAACGVKGPLYFPEQQPAQQQTK</sequence>
<dbReference type="AlphaFoldDB" id="A0A828PXG0"/>
<keyword evidence="4" id="KW-0564">Palmitate</keyword>
<evidence type="ECO:0000256" key="4">
    <source>
        <dbReference type="ARBA" id="ARBA00023139"/>
    </source>
</evidence>
<evidence type="ECO:0000256" key="2">
    <source>
        <dbReference type="ARBA" id="ARBA00022729"/>
    </source>
</evidence>
<dbReference type="Proteomes" id="UP000005341">
    <property type="component" value="Unassembled WGS sequence"/>
</dbReference>
<evidence type="ECO:0000256" key="1">
    <source>
        <dbReference type="ARBA" id="ARBA00004459"/>
    </source>
</evidence>
<evidence type="ECO:0008006" key="9">
    <source>
        <dbReference type="Google" id="ProtNLM"/>
    </source>
</evidence>
<gene>
    <name evidence="7" type="ORF">appser6_16790</name>
</gene>